<dbReference type="InterPro" id="IPR037171">
    <property type="entry name" value="NagB/RpiA_transferase-like"/>
</dbReference>
<dbReference type="HAMAP" id="MF_01241">
    <property type="entry name" value="GlcN6P_deamin"/>
    <property type="match status" value="1"/>
</dbReference>
<feature type="site" description="Part of the allosteric site" evidence="3">
    <location>
        <position position="155"/>
    </location>
</feature>
<dbReference type="PROSITE" id="PS01161">
    <property type="entry name" value="GLC_GALNAC_ISOMERASE"/>
    <property type="match status" value="1"/>
</dbReference>
<keyword evidence="6" id="KW-1185">Reference proteome</keyword>
<dbReference type="Pfam" id="PF01182">
    <property type="entry name" value="Glucosamine_iso"/>
    <property type="match status" value="1"/>
</dbReference>
<gene>
    <name evidence="3 5" type="primary">nagB</name>
    <name evidence="5" type="ORF">RM445_17285</name>
</gene>
<comment type="catalytic activity">
    <reaction evidence="3">
        <text>alpha-D-glucosamine 6-phosphate + H2O = beta-D-fructose 6-phosphate + NH4(+)</text>
        <dbReference type="Rhea" id="RHEA:12172"/>
        <dbReference type="ChEBI" id="CHEBI:15377"/>
        <dbReference type="ChEBI" id="CHEBI:28938"/>
        <dbReference type="ChEBI" id="CHEBI:57634"/>
        <dbReference type="ChEBI" id="CHEBI:75989"/>
        <dbReference type="EC" id="3.5.99.6"/>
    </reaction>
</comment>
<feature type="active site" description="For ring-opening step" evidence="3">
    <location>
        <position position="136"/>
    </location>
</feature>
<evidence type="ECO:0000256" key="1">
    <source>
        <dbReference type="ARBA" id="ARBA00022801"/>
    </source>
</evidence>
<dbReference type="NCBIfam" id="NF001684">
    <property type="entry name" value="PRK00443.1-4"/>
    <property type="match status" value="1"/>
</dbReference>
<reference evidence="6" key="1">
    <citation type="submission" date="2023-07" db="EMBL/GenBank/DDBJ databases">
        <title>30 novel species of actinomycetes from the DSMZ collection.</title>
        <authorList>
            <person name="Nouioui I."/>
        </authorList>
    </citation>
    <scope>NUCLEOTIDE SEQUENCE [LARGE SCALE GENOMIC DNA]</scope>
    <source>
        <strain evidence="6">DSM 45834</strain>
    </source>
</reference>
<accession>A0ABU2NBG0</accession>
<comment type="caution">
    <text evidence="3">Lacks conserved residue(s) required for the propagation of feature annotation.</text>
</comment>
<evidence type="ECO:0000256" key="3">
    <source>
        <dbReference type="HAMAP-Rule" id="MF_01241"/>
    </source>
</evidence>
<dbReference type="RefSeq" id="WP_311557528.1">
    <property type="nucleotide sequence ID" value="NZ_JAVREJ010000012.1"/>
</dbReference>
<dbReference type="Gene3D" id="3.40.50.1360">
    <property type="match status" value="1"/>
</dbReference>
<evidence type="ECO:0000313" key="5">
    <source>
        <dbReference type="EMBL" id="MDT0351285.1"/>
    </source>
</evidence>
<sequence>MQVVIVPTPAEVGRLAAAKIGHLVRGRPDTVLGLATGSSPLAIYAELARQVAEEGLDCSQVRAFALDEYVGLPPEHPESYRSVLMRDVVEPLGMDPSNVHVPDGSAADVAAACEAYEAQIAETGPVALQILGIGANGHIGFNEPTSSFASRTRIKTLAPQTRADNARFFDSPEQVPTHCLTQGLGTILDATTLVLVAQGETKADAVAKMVEGPVSSMCPGSALQLHRDANVIVDEAAASRLTLADYYRYTFANRPAWQRFETPRG</sequence>
<keyword evidence="3" id="KW-0021">Allosteric enzyme</keyword>
<dbReference type="EMBL" id="JAVREJ010000012">
    <property type="protein sequence ID" value="MDT0351285.1"/>
    <property type="molecule type" value="Genomic_DNA"/>
</dbReference>
<dbReference type="PANTHER" id="PTHR11280:SF5">
    <property type="entry name" value="GLUCOSAMINE-6-PHOSPHATE ISOMERASE"/>
    <property type="match status" value="1"/>
</dbReference>
<evidence type="ECO:0000313" key="6">
    <source>
        <dbReference type="Proteomes" id="UP001183202"/>
    </source>
</evidence>
<feature type="active site" description="Proton acceptor; for enolization step" evidence="3">
    <location>
        <position position="67"/>
    </location>
</feature>
<dbReference type="NCBIfam" id="TIGR00502">
    <property type="entry name" value="nagB"/>
    <property type="match status" value="1"/>
</dbReference>
<feature type="domain" description="Glucosamine/galactosamine-6-phosphate isomerase" evidence="4">
    <location>
        <begin position="12"/>
        <end position="225"/>
    </location>
</feature>
<feature type="site" description="Part of the allosteric site" evidence="3">
    <location>
        <position position="156"/>
    </location>
</feature>
<keyword evidence="1 3" id="KW-0378">Hydrolase</keyword>
<dbReference type="InterPro" id="IPR006148">
    <property type="entry name" value="Glc/Gal-6P_isomerase"/>
</dbReference>
<dbReference type="Proteomes" id="UP001183202">
    <property type="component" value="Unassembled WGS sequence"/>
</dbReference>
<dbReference type="PANTHER" id="PTHR11280">
    <property type="entry name" value="GLUCOSAMINE-6-PHOSPHATE ISOMERASE"/>
    <property type="match status" value="1"/>
</dbReference>
<dbReference type="GO" id="GO:0004342">
    <property type="term" value="F:glucosamine-6-phosphate deaminase activity"/>
    <property type="evidence" value="ECO:0007669"/>
    <property type="project" value="UniProtKB-EC"/>
</dbReference>
<feature type="site" description="Part of the allosteric site" evidence="3">
    <location>
        <position position="146"/>
    </location>
</feature>
<dbReference type="InterPro" id="IPR004547">
    <property type="entry name" value="Glucosamine6P_isomerase"/>
</dbReference>
<evidence type="ECO:0000259" key="4">
    <source>
        <dbReference type="Pfam" id="PF01182"/>
    </source>
</evidence>
<dbReference type="EC" id="3.5.99.6" evidence="3"/>
<feature type="active site" description="Proton acceptor; for ring-opening step" evidence="3">
    <location>
        <position position="138"/>
    </location>
</feature>
<proteinExistence type="inferred from homology"/>
<feature type="site" description="Part of the allosteric site" evidence="3">
    <location>
        <position position="153"/>
    </location>
</feature>
<organism evidence="5 6">
    <name type="scientific">Pseudonocardia charpentierae</name>
    <dbReference type="NCBI Taxonomy" id="3075545"/>
    <lineage>
        <taxon>Bacteria</taxon>
        <taxon>Bacillati</taxon>
        <taxon>Actinomycetota</taxon>
        <taxon>Actinomycetes</taxon>
        <taxon>Pseudonocardiales</taxon>
        <taxon>Pseudonocardiaceae</taxon>
        <taxon>Pseudonocardia</taxon>
    </lineage>
</organism>
<evidence type="ECO:0000256" key="2">
    <source>
        <dbReference type="ARBA" id="ARBA00023277"/>
    </source>
</evidence>
<comment type="activity regulation">
    <text evidence="3">Allosterically activated by N-acetylglucosamine 6-phosphate (GlcNAc6P).</text>
</comment>
<comment type="pathway">
    <text evidence="3">Amino-sugar metabolism; N-acetylneuraminate degradation; D-fructose 6-phosphate from N-acetylneuraminate: step 5/5.</text>
</comment>
<feature type="active site" description="For ring-opening step" evidence="3">
    <location>
        <position position="143"/>
    </location>
</feature>
<dbReference type="SUPFAM" id="SSF100950">
    <property type="entry name" value="NagB/RpiA/CoA transferase-like"/>
    <property type="match status" value="1"/>
</dbReference>
<name>A0ABU2NBG0_9PSEU</name>
<keyword evidence="2 3" id="KW-0119">Carbohydrate metabolism</keyword>
<protein>
    <recommendedName>
        <fullName evidence="3">Glucosamine-6-phosphate deaminase</fullName>
        <ecNumber evidence="3">3.5.99.6</ecNumber>
    </recommendedName>
    <alternativeName>
        <fullName evidence="3">GlcN6P deaminase</fullName>
        <shortName evidence="3">GNPDA</shortName>
    </alternativeName>
    <alternativeName>
        <fullName evidence="3">Glucosamine-6-phosphate isomerase</fullName>
    </alternativeName>
</protein>
<dbReference type="InterPro" id="IPR018321">
    <property type="entry name" value="Glucosamine6P_isomerase_CS"/>
</dbReference>
<comment type="caution">
    <text evidence="5">The sequence shown here is derived from an EMBL/GenBank/DDBJ whole genome shotgun (WGS) entry which is preliminary data.</text>
</comment>
<comment type="function">
    <text evidence="3">Catalyzes the reversible isomerization-deamination of glucosamine 6-phosphate (GlcN6P) to form fructose 6-phosphate (Fru6P) and ammonium ion.</text>
</comment>
<dbReference type="CDD" id="cd01399">
    <property type="entry name" value="GlcN6P_deaminase"/>
    <property type="match status" value="1"/>
</dbReference>
<comment type="similarity">
    <text evidence="3">Belongs to the glucosamine/galactosamine-6-phosphate isomerase family. NagB subfamily.</text>
</comment>